<dbReference type="STRING" id="46177.SAMN05660976_07636"/>
<dbReference type="Gene3D" id="3.40.50.2300">
    <property type="match status" value="2"/>
</dbReference>
<dbReference type="EMBL" id="FOBF01000027">
    <property type="protein sequence ID" value="SEN47017.1"/>
    <property type="molecule type" value="Genomic_DNA"/>
</dbReference>
<accession>A0A1H8GU60</accession>
<dbReference type="SUPFAM" id="SSF53822">
    <property type="entry name" value="Periplasmic binding protein-like I"/>
    <property type="match status" value="1"/>
</dbReference>
<proteinExistence type="predicted"/>
<gene>
    <name evidence="2" type="ORF">SAMN05660976_07636</name>
</gene>
<dbReference type="RefSeq" id="WP_143078916.1">
    <property type="nucleotide sequence ID" value="NZ_FOBF01000027.1"/>
</dbReference>
<evidence type="ECO:0000313" key="2">
    <source>
        <dbReference type="EMBL" id="SEN47017.1"/>
    </source>
</evidence>
<organism evidence="2 3">
    <name type="scientific">Nonomuraea pusilla</name>
    <dbReference type="NCBI Taxonomy" id="46177"/>
    <lineage>
        <taxon>Bacteria</taxon>
        <taxon>Bacillati</taxon>
        <taxon>Actinomycetota</taxon>
        <taxon>Actinomycetes</taxon>
        <taxon>Streptosporangiales</taxon>
        <taxon>Streptosporangiaceae</taxon>
        <taxon>Nonomuraea</taxon>
    </lineage>
</organism>
<evidence type="ECO:0000256" key="1">
    <source>
        <dbReference type="SAM" id="MobiDB-lite"/>
    </source>
</evidence>
<name>A0A1H8GU60_9ACTN</name>
<evidence type="ECO:0008006" key="4">
    <source>
        <dbReference type="Google" id="ProtNLM"/>
    </source>
</evidence>
<reference evidence="2 3" key="1">
    <citation type="submission" date="2016-10" db="EMBL/GenBank/DDBJ databases">
        <authorList>
            <person name="de Groot N.N."/>
        </authorList>
    </citation>
    <scope>NUCLEOTIDE SEQUENCE [LARGE SCALE GENOMIC DNA]</scope>
    <source>
        <strain evidence="2 3">DSM 43357</strain>
    </source>
</reference>
<evidence type="ECO:0000313" key="3">
    <source>
        <dbReference type="Proteomes" id="UP000198953"/>
    </source>
</evidence>
<feature type="region of interest" description="Disordered" evidence="1">
    <location>
        <begin position="835"/>
        <end position="855"/>
    </location>
</feature>
<dbReference type="OrthoDB" id="3440574at2"/>
<protein>
    <recommendedName>
        <fullName evidence="4">ABC-type branched-chain amino acid transport system, substrate-binding protein</fullName>
    </recommendedName>
</protein>
<dbReference type="AlphaFoldDB" id="A0A1H8GU60"/>
<dbReference type="CDD" id="cd06268">
    <property type="entry name" value="PBP1_ABC_transporter_LIVBP-like"/>
    <property type="match status" value="1"/>
</dbReference>
<dbReference type="Proteomes" id="UP000198953">
    <property type="component" value="Unassembled WGS sequence"/>
</dbReference>
<feature type="region of interest" description="Disordered" evidence="1">
    <location>
        <begin position="29"/>
        <end position="62"/>
    </location>
</feature>
<keyword evidence="3" id="KW-1185">Reference proteome</keyword>
<sequence length="905" mass="98891">MSQGSAQVLDDPAGVGNFIHTVDRLCRRPARGEGVQDSPHAARPPLLRRRAAGETPRQHTDRRGIPLVRLHEAGEWPEILAPAGRPSVHVISPGIPRARPAVQPGEPVPRMLSRVVAALRTSAPRLRFPRYRLAAWIVERLAESHDREEQARRVLRESDRTWGWGVDTAGLGAEHVPFPLNVLLRLLPGFVHDARVSGRVPGLSGRFRWLRGRLAHERPRAPGLAALLADFDPDDEERVSRLLLGAFMDDLARQYRRSPLHVRGAGHVFYPLLLLNEHAGPLVRLIEERRADLGRFDPVVVVSYTADAVVPEDDEPLWTVIRWRRELVTADDDAAWRHVVETPLTITAPPVPADLARYDVTEAAWVPPARVAPWWSSWTAVALFWMALAGAAGAYAGQTAAWHREACASGLWTPWTESGRQLLGTECVGVAEPGYLFAPGNAEIGEVQRVLAQENERAARLHEADGQGRSRPYVTIVYLAALTTTDQDQLAAAREGLAGVAIAQKRQNSSAGPSEPLVRILLANAGGRMQHGSRIARLLLRHHDDEAPIVGVVGLDQSRKETVAAIQELGKAGLPMVASTLSADRLVNESPFYFQVAPQNARQAWVAAGFADDLARRRQVARRARVYYSHDVTDYYASNLSRQVVARLEERGFAVEPMRFTPVGAERPGPGDVSDDPYRGDPRAAGVSACGFDGLVYFAGRGIPDFSEFVKGVADRCAGAPPVILAGDDVTRYAADVRLRSAVSRVGYYYQSFAVAPARCDEPQRHDFYVELFATFPFECREPGPGRTLDGHAALAYDATETMITAIRRLGRESHAVPVNSFTVWRQLGTLHTPAGQSGHAIEGATGGLDFGEDSPRQYPVDKPVIILRATGASRPTQVGVCGPVTGAPPGESFPWCASVPDAYR</sequence>
<dbReference type="InterPro" id="IPR028082">
    <property type="entry name" value="Peripla_BP_I"/>
</dbReference>